<feature type="region of interest" description="Disordered" evidence="4">
    <location>
        <begin position="232"/>
        <end position="265"/>
    </location>
</feature>
<dbReference type="InterPro" id="IPR016156">
    <property type="entry name" value="FAD/NAD-linked_Rdtase_dimer_sf"/>
</dbReference>
<dbReference type="SUPFAM" id="SSF51905">
    <property type="entry name" value="FAD/NAD(P)-binding domain"/>
    <property type="match status" value="1"/>
</dbReference>
<dbReference type="PANTHER" id="PTHR43014:SF2">
    <property type="entry name" value="MERCURIC REDUCTASE"/>
    <property type="match status" value="1"/>
</dbReference>
<evidence type="ECO:0000259" key="6">
    <source>
        <dbReference type="Pfam" id="PF07992"/>
    </source>
</evidence>
<keyword evidence="8" id="KW-1185">Reference proteome</keyword>
<dbReference type="PANTHER" id="PTHR43014">
    <property type="entry name" value="MERCURIC REDUCTASE"/>
    <property type="match status" value="1"/>
</dbReference>
<feature type="region of interest" description="Disordered" evidence="4">
    <location>
        <begin position="313"/>
        <end position="344"/>
    </location>
</feature>
<gene>
    <name evidence="7" type="ORF">ACFSKW_28810</name>
</gene>
<evidence type="ECO:0000256" key="3">
    <source>
        <dbReference type="ARBA" id="ARBA00022827"/>
    </source>
</evidence>
<evidence type="ECO:0000313" key="7">
    <source>
        <dbReference type="EMBL" id="MFD1935480.1"/>
    </source>
</evidence>
<dbReference type="InterPro" id="IPR036188">
    <property type="entry name" value="FAD/NAD-bd_sf"/>
</dbReference>
<accession>A0ABW4T0K3</accession>
<dbReference type="Proteomes" id="UP001597368">
    <property type="component" value="Unassembled WGS sequence"/>
</dbReference>
<evidence type="ECO:0000259" key="5">
    <source>
        <dbReference type="Pfam" id="PF02852"/>
    </source>
</evidence>
<dbReference type="Gene3D" id="3.50.50.60">
    <property type="entry name" value="FAD/NAD(P)-binding domain"/>
    <property type="match status" value="2"/>
</dbReference>
<proteinExistence type="predicted"/>
<dbReference type="RefSeq" id="WP_379575597.1">
    <property type="nucleotide sequence ID" value="NZ_JBHUFV010000043.1"/>
</dbReference>
<comment type="cofactor">
    <cofactor evidence="1">
        <name>FAD</name>
        <dbReference type="ChEBI" id="CHEBI:57692"/>
    </cofactor>
</comment>
<keyword evidence="2" id="KW-0285">Flavoprotein</keyword>
<evidence type="ECO:0000256" key="1">
    <source>
        <dbReference type="ARBA" id="ARBA00001974"/>
    </source>
</evidence>
<feature type="domain" description="Pyridine nucleotide-disulphide oxidoreductase dimerisation" evidence="5">
    <location>
        <begin position="165"/>
        <end position="229"/>
    </location>
</feature>
<organism evidence="7 8">
    <name type="scientific">Nonomuraea mangrovi</name>
    <dbReference type="NCBI Taxonomy" id="2316207"/>
    <lineage>
        <taxon>Bacteria</taxon>
        <taxon>Bacillati</taxon>
        <taxon>Actinomycetota</taxon>
        <taxon>Actinomycetes</taxon>
        <taxon>Streptosporangiales</taxon>
        <taxon>Streptosporangiaceae</taxon>
        <taxon>Nonomuraea</taxon>
    </lineage>
</organism>
<dbReference type="InterPro" id="IPR023753">
    <property type="entry name" value="FAD/NAD-binding_dom"/>
</dbReference>
<dbReference type="InterPro" id="IPR004099">
    <property type="entry name" value="Pyr_nucl-diS_OxRdtase_dimer"/>
</dbReference>
<name>A0ABW4T0K3_9ACTN</name>
<reference evidence="8" key="1">
    <citation type="journal article" date="2019" name="Int. J. Syst. Evol. Microbiol.">
        <title>The Global Catalogue of Microorganisms (GCM) 10K type strain sequencing project: providing services to taxonomists for standard genome sequencing and annotation.</title>
        <authorList>
            <consortium name="The Broad Institute Genomics Platform"/>
            <consortium name="The Broad Institute Genome Sequencing Center for Infectious Disease"/>
            <person name="Wu L."/>
            <person name="Ma J."/>
        </authorList>
    </citation>
    <scope>NUCLEOTIDE SEQUENCE [LARGE SCALE GENOMIC DNA]</scope>
    <source>
        <strain evidence="8">ICMP 6774ER</strain>
    </source>
</reference>
<dbReference type="Pfam" id="PF07992">
    <property type="entry name" value="Pyr_redox_2"/>
    <property type="match status" value="1"/>
</dbReference>
<feature type="compositionally biased region" description="Basic and acidic residues" evidence="4">
    <location>
        <begin position="237"/>
        <end position="257"/>
    </location>
</feature>
<sequence>MLGGGAIGCEIAQVFAAFGVEVTVIEAADRLLAVEEPDASAAVAKAFAAEGITVRTSARAEWVEHDGDGFRILLADGTVTAERLLVAAGRHNNLRDLGLEHVGLDPQARVLDPDERMRVAEGVWAIGDITGKGAFTHMSMYQADVVIRDLTRADGPWADYGAVGRVTFTSPEVGSVGLTEAAARERGIDVRTATGDLGTRGWIAEESGPIKLVADAERGVLIGGTVVGSFRGRGARRARDRDPRRSPYQEPGRDALRLPDLPPRAPACPSRPDLMCFVRRWASGRTDARSLDQRPIATSLLSGHVAIRCSPRRSAAGSKHRETYSDLAGSRRAGRCPLRRPGGLPRERARAAASLLHADGRTDVINFPNRAGGRIQHTGGFRHVERVSS</sequence>
<evidence type="ECO:0000313" key="8">
    <source>
        <dbReference type="Proteomes" id="UP001597368"/>
    </source>
</evidence>
<keyword evidence="3" id="KW-0274">FAD</keyword>
<dbReference type="Pfam" id="PF02852">
    <property type="entry name" value="Pyr_redox_dim"/>
    <property type="match status" value="1"/>
</dbReference>
<dbReference type="EMBL" id="JBHUFV010000043">
    <property type="protein sequence ID" value="MFD1935480.1"/>
    <property type="molecule type" value="Genomic_DNA"/>
</dbReference>
<feature type="domain" description="FAD/NAD(P)-binding" evidence="6">
    <location>
        <begin position="2"/>
        <end position="143"/>
    </location>
</feature>
<dbReference type="Gene3D" id="3.30.390.30">
    <property type="match status" value="1"/>
</dbReference>
<evidence type="ECO:0000256" key="2">
    <source>
        <dbReference type="ARBA" id="ARBA00022630"/>
    </source>
</evidence>
<protein>
    <submittedName>
        <fullName evidence="7">FAD-dependent oxidoreductase</fullName>
    </submittedName>
</protein>
<evidence type="ECO:0000256" key="4">
    <source>
        <dbReference type="SAM" id="MobiDB-lite"/>
    </source>
</evidence>
<comment type="caution">
    <text evidence="7">The sequence shown here is derived from an EMBL/GenBank/DDBJ whole genome shotgun (WGS) entry which is preliminary data.</text>
</comment>